<evidence type="ECO:0000313" key="3">
    <source>
        <dbReference type="EMBL" id="KZT65809.1"/>
    </source>
</evidence>
<feature type="transmembrane region" description="Helical" evidence="1">
    <location>
        <begin position="92"/>
        <end position="113"/>
    </location>
</feature>
<dbReference type="Proteomes" id="UP000076727">
    <property type="component" value="Unassembled WGS sequence"/>
</dbReference>
<dbReference type="PANTHER" id="PTHR40465">
    <property type="entry name" value="CHROMOSOME 1, WHOLE GENOME SHOTGUN SEQUENCE"/>
    <property type="match status" value="1"/>
</dbReference>
<reference evidence="3 4" key="1">
    <citation type="journal article" date="2016" name="Mol. Biol. Evol.">
        <title>Comparative Genomics of Early-Diverging Mushroom-Forming Fungi Provides Insights into the Origins of Lignocellulose Decay Capabilities.</title>
        <authorList>
            <person name="Nagy L.G."/>
            <person name="Riley R."/>
            <person name="Tritt A."/>
            <person name="Adam C."/>
            <person name="Daum C."/>
            <person name="Floudas D."/>
            <person name="Sun H."/>
            <person name="Yadav J.S."/>
            <person name="Pangilinan J."/>
            <person name="Larsson K.H."/>
            <person name="Matsuura K."/>
            <person name="Barry K."/>
            <person name="Labutti K."/>
            <person name="Kuo R."/>
            <person name="Ohm R.A."/>
            <person name="Bhattacharya S.S."/>
            <person name="Shirouzu T."/>
            <person name="Yoshinaga Y."/>
            <person name="Martin F.M."/>
            <person name="Grigoriev I.V."/>
            <person name="Hibbett D.S."/>
        </authorList>
    </citation>
    <scope>NUCLEOTIDE SEQUENCE [LARGE SCALE GENOMIC DNA]</scope>
    <source>
        <strain evidence="3 4">L-15889</strain>
    </source>
</reference>
<dbReference type="STRING" id="1314783.A0A165MKK7"/>
<feature type="transmembrane region" description="Helical" evidence="1">
    <location>
        <begin position="59"/>
        <end position="80"/>
    </location>
</feature>
<evidence type="ECO:0000256" key="1">
    <source>
        <dbReference type="SAM" id="Phobius"/>
    </source>
</evidence>
<accession>A0A165MKK7</accession>
<dbReference type="PANTHER" id="PTHR40465:SF1">
    <property type="entry name" value="DUF6534 DOMAIN-CONTAINING PROTEIN"/>
    <property type="match status" value="1"/>
</dbReference>
<dbReference type="OrthoDB" id="3223377at2759"/>
<sequence>MVVTSGSRAHAHITYLERSPQRWTSNKIEAPSPALKPELLISLSLLSSFIRSPEQHHQLVGLVFQWGLLGVLCLQSYAYVNNPANLVRRHKATVYVIVLLELVSSISLAVQLIQIAIQVPTFDTYIWSIYIVSPITTTTTQVFYARRIIGLSRKHTWTFVIGTFCALEIAAGVGAGISWFLYLYGRRAPFALLVPIWLGLNVLANVLIVVSMSITLSRGRWTTYSQSASIMTRLITIIVETGSLMASIYIFAFIVQFVFQWVLGIPLYLLSKLSACTLLACLNNPDPAVSGEGMYDGIDLVGDDTASAKVEMNSNVHGSTGYENEDAGLAYVQYEP</sequence>
<feature type="transmembrane region" description="Helical" evidence="1">
    <location>
        <begin position="234"/>
        <end position="259"/>
    </location>
</feature>
<keyword evidence="1" id="KW-0812">Transmembrane</keyword>
<name>A0A165MKK7_9APHY</name>
<keyword evidence="1" id="KW-0472">Membrane</keyword>
<evidence type="ECO:0000259" key="2">
    <source>
        <dbReference type="Pfam" id="PF20152"/>
    </source>
</evidence>
<evidence type="ECO:0000313" key="4">
    <source>
        <dbReference type="Proteomes" id="UP000076727"/>
    </source>
</evidence>
<proteinExistence type="predicted"/>
<keyword evidence="4" id="KW-1185">Reference proteome</keyword>
<keyword evidence="1" id="KW-1133">Transmembrane helix</keyword>
<dbReference type="EMBL" id="KV429099">
    <property type="protein sequence ID" value="KZT65809.1"/>
    <property type="molecule type" value="Genomic_DNA"/>
</dbReference>
<gene>
    <name evidence="3" type="ORF">DAEQUDRAFT_495852</name>
</gene>
<feature type="transmembrane region" description="Helical" evidence="1">
    <location>
        <begin position="157"/>
        <end position="184"/>
    </location>
</feature>
<feature type="transmembrane region" description="Helical" evidence="1">
    <location>
        <begin position="190"/>
        <end position="214"/>
    </location>
</feature>
<organism evidence="3 4">
    <name type="scientific">Daedalea quercina L-15889</name>
    <dbReference type="NCBI Taxonomy" id="1314783"/>
    <lineage>
        <taxon>Eukaryota</taxon>
        <taxon>Fungi</taxon>
        <taxon>Dikarya</taxon>
        <taxon>Basidiomycota</taxon>
        <taxon>Agaricomycotina</taxon>
        <taxon>Agaricomycetes</taxon>
        <taxon>Polyporales</taxon>
        <taxon>Fomitopsis</taxon>
    </lineage>
</organism>
<feature type="transmembrane region" description="Helical" evidence="1">
    <location>
        <begin position="125"/>
        <end position="145"/>
    </location>
</feature>
<dbReference type="Pfam" id="PF20152">
    <property type="entry name" value="DUF6534"/>
    <property type="match status" value="1"/>
</dbReference>
<protein>
    <recommendedName>
        <fullName evidence="2">DUF6534 domain-containing protein</fullName>
    </recommendedName>
</protein>
<dbReference type="AlphaFoldDB" id="A0A165MKK7"/>
<dbReference type="InterPro" id="IPR045339">
    <property type="entry name" value="DUF6534"/>
</dbReference>
<feature type="domain" description="DUF6534" evidence="2">
    <location>
        <begin position="202"/>
        <end position="284"/>
    </location>
</feature>